<protein>
    <submittedName>
        <fullName evidence="2">Uncharacterized protein</fullName>
    </submittedName>
</protein>
<organism evidence="2 3">
    <name type="scientific">Streptomyces guryensis</name>
    <dbReference type="NCBI Taxonomy" id="2886947"/>
    <lineage>
        <taxon>Bacteria</taxon>
        <taxon>Bacillati</taxon>
        <taxon>Actinomycetota</taxon>
        <taxon>Actinomycetes</taxon>
        <taxon>Kitasatosporales</taxon>
        <taxon>Streptomycetaceae</taxon>
        <taxon>Streptomyces</taxon>
    </lineage>
</organism>
<evidence type="ECO:0000313" key="3">
    <source>
        <dbReference type="Proteomes" id="UP001108029"/>
    </source>
</evidence>
<dbReference type="RefSeq" id="WP_232649330.1">
    <property type="nucleotide sequence ID" value="NZ_JAJSBI010000007.1"/>
</dbReference>
<accession>A0A9Q3VJY9</accession>
<dbReference type="EMBL" id="JAJSBI010000007">
    <property type="protein sequence ID" value="MCD9875208.1"/>
    <property type="molecule type" value="Genomic_DNA"/>
</dbReference>
<evidence type="ECO:0000313" key="2">
    <source>
        <dbReference type="EMBL" id="MCD9875208.1"/>
    </source>
</evidence>
<dbReference type="Proteomes" id="UP001108029">
    <property type="component" value="Unassembled WGS sequence"/>
</dbReference>
<feature type="region of interest" description="Disordered" evidence="1">
    <location>
        <begin position="81"/>
        <end position="104"/>
    </location>
</feature>
<gene>
    <name evidence="2" type="ORF">LJ657_16315</name>
</gene>
<name>A0A9Q3VJY9_9ACTN</name>
<comment type="caution">
    <text evidence="2">The sequence shown here is derived from an EMBL/GenBank/DDBJ whole genome shotgun (WGS) entry which is preliminary data.</text>
</comment>
<sequence>METTTRPASPRPTGAPRWVAQFYRSSSASWEVCAESPHRAPVQYALGEMAHTVRARGDDFVAGLWGPQDGAWQRFDVSAAATNATTREPPAAGPQKQSTLTERMSGRRQQVLLAGLSKAGLYELAPDDHAAVQALVERLDETTVRKVAQWLAAGRA</sequence>
<proteinExistence type="predicted"/>
<evidence type="ECO:0000256" key="1">
    <source>
        <dbReference type="SAM" id="MobiDB-lite"/>
    </source>
</evidence>
<keyword evidence="3" id="KW-1185">Reference proteome</keyword>
<dbReference type="AlphaFoldDB" id="A0A9Q3VJY9"/>
<reference evidence="2" key="1">
    <citation type="submission" date="2021-12" db="EMBL/GenBank/DDBJ databases">
        <authorList>
            <person name="Lee J.-H."/>
            <person name="Kim S.-B."/>
        </authorList>
    </citation>
    <scope>NUCLEOTIDE SEQUENCE</scope>
    <source>
        <strain evidence="2">NR30</strain>
    </source>
</reference>